<reference evidence="1" key="1">
    <citation type="submission" date="2014-11" db="EMBL/GenBank/DDBJ databases">
        <authorList>
            <person name="Amaro Gonzalez C."/>
        </authorList>
    </citation>
    <scope>NUCLEOTIDE SEQUENCE</scope>
</reference>
<dbReference type="EMBL" id="GBXM01077366">
    <property type="protein sequence ID" value="JAH31211.1"/>
    <property type="molecule type" value="Transcribed_RNA"/>
</dbReference>
<name>A0A0E9RPW3_ANGAN</name>
<sequence length="38" mass="4285">MARLQLLFPLQPLFSSINSLFSLLCLHSQSFKKNSMSG</sequence>
<dbReference type="AlphaFoldDB" id="A0A0E9RPW3"/>
<accession>A0A0E9RPW3</accession>
<proteinExistence type="predicted"/>
<protein>
    <submittedName>
        <fullName evidence="1">Uncharacterized protein</fullName>
    </submittedName>
</protein>
<evidence type="ECO:0000313" key="1">
    <source>
        <dbReference type="EMBL" id="JAH31211.1"/>
    </source>
</evidence>
<organism evidence="1">
    <name type="scientific">Anguilla anguilla</name>
    <name type="common">European freshwater eel</name>
    <name type="synonym">Muraena anguilla</name>
    <dbReference type="NCBI Taxonomy" id="7936"/>
    <lineage>
        <taxon>Eukaryota</taxon>
        <taxon>Metazoa</taxon>
        <taxon>Chordata</taxon>
        <taxon>Craniata</taxon>
        <taxon>Vertebrata</taxon>
        <taxon>Euteleostomi</taxon>
        <taxon>Actinopterygii</taxon>
        <taxon>Neopterygii</taxon>
        <taxon>Teleostei</taxon>
        <taxon>Anguilliformes</taxon>
        <taxon>Anguillidae</taxon>
        <taxon>Anguilla</taxon>
    </lineage>
</organism>
<reference evidence="1" key="2">
    <citation type="journal article" date="2015" name="Fish Shellfish Immunol.">
        <title>Early steps in the European eel (Anguilla anguilla)-Vibrio vulnificus interaction in the gills: Role of the RtxA13 toxin.</title>
        <authorList>
            <person name="Callol A."/>
            <person name="Pajuelo D."/>
            <person name="Ebbesson L."/>
            <person name="Teles M."/>
            <person name="MacKenzie S."/>
            <person name="Amaro C."/>
        </authorList>
    </citation>
    <scope>NUCLEOTIDE SEQUENCE</scope>
</reference>